<name>A0A9P1GJ89_9DINO</name>
<evidence type="ECO:0000313" key="2">
    <source>
        <dbReference type="EMBL" id="CAI4015088.1"/>
    </source>
</evidence>
<feature type="compositionally biased region" description="Polar residues" evidence="1">
    <location>
        <begin position="112"/>
        <end position="122"/>
    </location>
</feature>
<accession>A0A9P1GJ89</accession>
<feature type="compositionally biased region" description="Pro residues" evidence="1">
    <location>
        <begin position="32"/>
        <end position="47"/>
    </location>
</feature>
<feature type="region of interest" description="Disordered" evidence="1">
    <location>
        <begin position="287"/>
        <end position="442"/>
    </location>
</feature>
<sequence>MTGAPPAPSKDPLLTRHPRTQRTIAGLVSITPEPPRPRMLPSPPQQSPAPTAAARMAMAAAAASEASLEVGMASPSIELAWRVVQAAESRKALLDQRALSLRVRRTVPAPALNTTFPSQKASMSPHYRESYEDGPRGGVRPPLPNYGGSPLAVAARHRPPGGFPLLQVSSWLRDDAELPELRECEQDSPFSTALLERSAGGLRKRRPKHPQRVIHQEEEEAMSGDFSVSGVRLGTQRRGGGSRLAPDLNALKAKKAFAAQSPWRHADPAALAEALTIALGQLQQSSWNEAEEELAEESNRTPEIEDTAPSVPQTRPRKLAPVRIQEELIEGSFEDDSPSATWPPGAAKRRTRQAPAKALIIRSKSLPGEKAEKPAEKGVEKDKAPTEKRAGPPNEEDRQVAPEKSQSGQSETKTCGERVTYDKAKRPNKPLTLVKSEKSTTGSRLYLSHRIRFRGAMSLKDVTKLPEKMGPKARRFLGPLGQAGAKKMARRPGKAGRNTVEALLSDER</sequence>
<feature type="region of interest" description="Disordered" evidence="1">
    <location>
        <begin position="1"/>
        <end position="65"/>
    </location>
</feature>
<dbReference type="AlphaFoldDB" id="A0A9P1GJ89"/>
<feature type="compositionally biased region" description="Acidic residues" evidence="1">
    <location>
        <begin position="327"/>
        <end position="337"/>
    </location>
</feature>
<evidence type="ECO:0000256" key="1">
    <source>
        <dbReference type="SAM" id="MobiDB-lite"/>
    </source>
</evidence>
<evidence type="ECO:0000313" key="3">
    <source>
        <dbReference type="EMBL" id="CAL1168463.1"/>
    </source>
</evidence>
<dbReference type="EMBL" id="CAMXCT030006512">
    <property type="protein sequence ID" value="CAL4802400.1"/>
    <property type="molecule type" value="Genomic_DNA"/>
</dbReference>
<evidence type="ECO:0000313" key="4">
    <source>
        <dbReference type="Proteomes" id="UP001152797"/>
    </source>
</evidence>
<dbReference type="EMBL" id="CAMXCT010006512">
    <property type="protein sequence ID" value="CAI4015088.1"/>
    <property type="molecule type" value="Genomic_DNA"/>
</dbReference>
<feature type="compositionally biased region" description="Basic and acidic residues" evidence="1">
    <location>
        <begin position="367"/>
        <end position="401"/>
    </location>
</feature>
<dbReference type="Proteomes" id="UP001152797">
    <property type="component" value="Unassembled WGS sequence"/>
</dbReference>
<feature type="region of interest" description="Disordered" evidence="1">
    <location>
        <begin position="112"/>
        <end position="138"/>
    </location>
</feature>
<organism evidence="2">
    <name type="scientific">Cladocopium goreaui</name>
    <dbReference type="NCBI Taxonomy" id="2562237"/>
    <lineage>
        <taxon>Eukaryota</taxon>
        <taxon>Sar</taxon>
        <taxon>Alveolata</taxon>
        <taxon>Dinophyceae</taxon>
        <taxon>Suessiales</taxon>
        <taxon>Symbiodiniaceae</taxon>
        <taxon>Cladocopium</taxon>
    </lineage>
</organism>
<gene>
    <name evidence="2" type="ORF">C1SCF055_LOCUS39941</name>
</gene>
<reference evidence="3" key="2">
    <citation type="submission" date="2024-04" db="EMBL/GenBank/DDBJ databases">
        <authorList>
            <person name="Chen Y."/>
            <person name="Shah S."/>
            <person name="Dougan E. K."/>
            <person name="Thang M."/>
            <person name="Chan C."/>
        </authorList>
    </citation>
    <scope>NUCLEOTIDE SEQUENCE [LARGE SCALE GENOMIC DNA]</scope>
</reference>
<feature type="compositionally biased region" description="Low complexity" evidence="1">
    <location>
        <begin position="48"/>
        <end position="65"/>
    </location>
</feature>
<comment type="caution">
    <text evidence="2">The sequence shown here is derived from an EMBL/GenBank/DDBJ whole genome shotgun (WGS) entry which is preliminary data.</text>
</comment>
<feature type="compositionally biased region" description="Basic and acidic residues" evidence="1">
    <location>
        <begin position="414"/>
        <end position="425"/>
    </location>
</feature>
<feature type="compositionally biased region" description="Basic and acidic residues" evidence="1">
    <location>
        <begin position="126"/>
        <end position="135"/>
    </location>
</feature>
<feature type="region of interest" description="Disordered" evidence="1">
    <location>
        <begin position="467"/>
        <end position="508"/>
    </location>
</feature>
<feature type="compositionally biased region" description="Polar residues" evidence="1">
    <location>
        <begin position="404"/>
        <end position="413"/>
    </location>
</feature>
<keyword evidence="4" id="KW-1185">Reference proteome</keyword>
<reference evidence="2" key="1">
    <citation type="submission" date="2022-10" db="EMBL/GenBank/DDBJ databases">
        <authorList>
            <person name="Chen Y."/>
            <person name="Dougan E. K."/>
            <person name="Chan C."/>
            <person name="Rhodes N."/>
            <person name="Thang M."/>
        </authorList>
    </citation>
    <scope>NUCLEOTIDE SEQUENCE</scope>
</reference>
<dbReference type="EMBL" id="CAMXCT020006512">
    <property type="protein sequence ID" value="CAL1168463.1"/>
    <property type="molecule type" value="Genomic_DNA"/>
</dbReference>
<proteinExistence type="predicted"/>
<protein>
    <submittedName>
        <fullName evidence="2">Uncharacterized protein</fullName>
    </submittedName>
</protein>